<protein>
    <submittedName>
        <fullName evidence="1">Uncharacterized protein</fullName>
    </submittedName>
</protein>
<sequence>MNHIRTYNQIKKHTRIPVNNKLLKKFFEEKHTFQSIINKCEIYDIDSKIKHRLIIQSIRNGNNQHVKFIISKFGSWVLIHNNHQLVFELIKANDIESIYYIFEHHVINYKIIQDFLMFSAIYNKFIIFKFLYEFLINYNKVNSNTLLDIFCSCCNNGSYKIIEIIRNNKNLKITKDELIILMGFVTKFNHIKIIPTLWPYIVKYNLIAKLINQSIKDNFLKLITVFLDNKLLTLTNENIKVDNENIHLEKIITYSTFYNSYHILKFIVENYNHNINIQNNIENFINNNNYYNWTLNKKTFLIIKKYLDEDTIHKLYLYTLSNKYIIRRNDKYNSYTTAREHHFYILLKTFIPFININKIMQEIIITFQESINQDNICVFRHIFKLFKYHNLNATDLLNKLDITKILNGDSFNIIEYITIYYYDEKSLLPDSEEILFTIIEKYLLSNELKDKKNLVKYISFIKKEKLYIDLQQNNYELLIKIILNYDLNTLKRYILISKHLYNIIDRESLLNNKNMKNIDFKNDINMAKKMCLLNNSFNIFENTTYLNDAYDYMSNK</sequence>
<gene>
    <name evidence="1" type="ORF">Hokovirus_4_71</name>
</gene>
<accession>A0A1V0SHB0</accession>
<name>A0A1V0SHB0_9VIRU</name>
<reference evidence="1" key="1">
    <citation type="journal article" date="2017" name="Science">
        <title>Giant viruses with an expanded complement of translation system components.</title>
        <authorList>
            <person name="Schulz F."/>
            <person name="Yutin N."/>
            <person name="Ivanova N.N."/>
            <person name="Ortega D.R."/>
            <person name="Lee T.K."/>
            <person name="Vierheilig J."/>
            <person name="Daims H."/>
            <person name="Horn M."/>
            <person name="Wagner M."/>
            <person name="Jensen G.J."/>
            <person name="Kyrpides N.C."/>
            <person name="Koonin E.V."/>
            <person name="Woyke T."/>
        </authorList>
    </citation>
    <scope>NUCLEOTIDE SEQUENCE</scope>
    <source>
        <strain evidence="1">HKV1</strain>
    </source>
</reference>
<organism evidence="1">
    <name type="scientific">Hokovirus HKV1</name>
    <dbReference type="NCBI Taxonomy" id="1977638"/>
    <lineage>
        <taxon>Viruses</taxon>
        <taxon>Varidnaviria</taxon>
        <taxon>Bamfordvirae</taxon>
        <taxon>Nucleocytoviricota</taxon>
        <taxon>Megaviricetes</taxon>
        <taxon>Imitervirales</taxon>
        <taxon>Mimiviridae</taxon>
        <taxon>Klosneuvirinae</taxon>
        <taxon>Hokovirus</taxon>
    </lineage>
</organism>
<evidence type="ECO:0000313" key="1">
    <source>
        <dbReference type="EMBL" id="ARF11097.1"/>
    </source>
</evidence>
<dbReference type="EMBL" id="KY684106">
    <property type="protein sequence ID" value="ARF11097.1"/>
    <property type="molecule type" value="Genomic_DNA"/>
</dbReference>
<proteinExistence type="predicted"/>